<dbReference type="PANTHER" id="PTHR24300">
    <property type="entry name" value="CYTOCHROME P450 508A4-RELATED"/>
    <property type="match status" value="1"/>
</dbReference>
<dbReference type="GO" id="GO:0006805">
    <property type="term" value="P:xenobiotic metabolic process"/>
    <property type="evidence" value="ECO:0007669"/>
    <property type="project" value="TreeGrafter"/>
</dbReference>
<dbReference type="PROSITE" id="PS00086">
    <property type="entry name" value="CYTOCHROME_P450"/>
    <property type="match status" value="1"/>
</dbReference>
<evidence type="ECO:0000256" key="8">
    <source>
        <dbReference type="ARBA" id="ARBA00022848"/>
    </source>
</evidence>
<dbReference type="PRINTS" id="PR00385">
    <property type="entry name" value="P450"/>
</dbReference>
<dbReference type="GO" id="GO:0016712">
    <property type="term" value="F:oxidoreductase activity, acting on paired donors, with incorporation or reduction of molecular oxygen, reduced flavin or flavoprotein as one donor, and incorporation of one atom of oxygen"/>
    <property type="evidence" value="ECO:0007669"/>
    <property type="project" value="InterPro"/>
</dbReference>
<gene>
    <name evidence="15" type="ORF">NDU88_004770</name>
</gene>
<keyword evidence="8" id="KW-0492">Microsome</keyword>
<keyword evidence="16" id="KW-1185">Reference proteome</keyword>
<dbReference type="PRINTS" id="PR01684">
    <property type="entry name" value="EP450ICYP2A"/>
</dbReference>
<sequence>MVCLATSTALLGFCLLCIFLLSIFKSSSRQKLNLPPGPRPLPLFGNLMQINAKELLKSLVKLGDTYGPVFTVYLGPRPMVVLCGYEAVKEALVDNKDVFVDRGHLPVHNHILKGFGITMSNGERWKQMRRFSLMTLRNFGMGKRSIEERIQEEAQFLVEELRKTQGLPFDPTFFISRAVSNIICSIVFGSRFDYEDKKFLTLLTHINELLRFMNSTIGLIFSSFTTIVKYLPGPHHAKLEHLQNLRNFVTERVKTHKETLDPSSPRDYIDCFLTKMIKEKENTETEFHNENLVVSTVNLFFAGTETVSTTLRYGIMILLRHPEIEEKIHQEIDRVIGCNRCPSIEDRSKMPYTDAVIHEVQRFSDIIPTGLPHAATHDFQFRGYTIPKGMDVYPFLTTVLRDDSQFENPEQFIPERFLDENGCFKKRDAFMPFSAGKRNCLGEGLARMELFLFITTILQNFNLKPLTCHEDVDLTPDCSSAGRLPRAYQLRIQPRLNR</sequence>
<evidence type="ECO:0000313" key="15">
    <source>
        <dbReference type="EMBL" id="KAJ1107379.1"/>
    </source>
</evidence>
<dbReference type="InterPro" id="IPR050182">
    <property type="entry name" value="Cytochrome_P450_fam2"/>
</dbReference>
<keyword evidence="6 13" id="KW-0479">Metal-binding</keyword>
<dbReference type="GO" id="GO:0008392">
    <property type="term" value="F:arachidonate epoxygenase activity"/>
    <property type="evidence" value="ECO:0007669"/>
    <property type="project" value="TreeGrafter"/>
</dbReference>
<evidence type="ECO:0000313" key="16">
    <source>
        <dbReference type="Proteomes" id="UP001066276"/>
    </source>
</evidence>
<evidence type="ECO:0000256" key="12">
    <source>
        <dbReference type="ARBA" id="ARBA00023136"/>
    </source>
</evidence>
<dbReference type="SUPFAM" id="SSF48264">
    <property type="entry name" value="Cytochrome P450"/>
    <property type="match status" value="1"/>
</dbReference>
<dbReference type="Gene3D" id="1.10.630.10">
    <property type="entry name" value="Cytochrome P450"/>
    <property type="match status" value="1"/>
</dbReference>
<dbReference type="EMBL" id="JANPWB010000013">
    <property type="protein sequence ID" value="KAJ1107379.1"/>
    <property type="molecule type" value="Genomic_DNA"/>
</dbReference>
<dbReference type="InterPro" id="IPR017972">
    <property type="entry name" value="Cyt_P450_CS"/>
</dbReference>
<dbReference type="GO" id="GO:0019373">
    <property type="term" value="P:epoxygenase P450 pathway"/>
    <property type="evidence" value="ECO:0007669"/>
    <property type="project" value="TreeGrafter"/>
</dbReference>
<dbReference type="GO" id="GO:0020037">
    <property type="term" value="F:heme binding"/>
    <property type="evidence" value="ECO:0007669"/>
    <property type="project" value="InterPro"/>
</dbReference>
<evidence type="ECO:0000256" key="2">
    <source>
        <dbReference type="ARBA" id="ARBA00004524"/>
    </source>
</evidence>
<dbReference type="InterPro" id="IPR001128">
    <property type="entry name" value="Cyt_P450"/>
</dbReference>
<evidence type="ECO:0000256" key="11">
    <source>
        <dbReference type="ARBA" id="ARBA00023033"/>
    </source>
</evidence>
<proteinExistence type="inferred from homology"/>
<dbReference type="FunFam" id="1.10.630.10:FF:000001">
    <property type="entry name" value="Cytochrome P450, family 2"/>
    <property type="match status" value="1"/>
</dbReference>
<reference evidence="15" key="1">
    <citation type="journal article" date="2022" name="bioRxiv">
        <title>Sequencing and chromosome-scale assembly of the giantPleurodeles waltlgenome.</title>
        <authorList>
            <person name="Brown T."/>
            <person name="Elewa A."/>
            <person name="Iarovenko S."/>
            <person name="Subramanian E."/>
            <person name="Araus A.J."/>
            <person name="Petzold A."/>
            <person name="Susuki M."/>
            <person name="Suzuki K.-i.T."/>
            <person name="Hayashi T."/>
            <person name="Toyoda A."/>
            <person name="Oliveira C."/>
            <person name="Osipova E."/>
            <person name="Leigh N.D."/>
            <person name="Simon A."/>
            <person name="Yun M.H."/>
        </authorList>
    </citation>
    <scope>NUCLEOTIDE SEQUENCE</scope>
    <source>
        <strain evidence="15">20211129_DDA</strain>
        <tissue evidence="15">Liver</tissue>
    </source>
</reference>
<dbReference type="InterPro" id="IPR002401">
    <property type="entry name" value="Cyt_P450_E_grp-I"/>
</dbReference>
<comment type="caution">
    <text evidence="15">The sequence shown here is derived from an EMBL/GenBank/DDBJ whole genome shotgun (WGS) entry which is preliminary data.</text>
</comment>
<evidence type="ECO:0000256" key="13">
    <source>
        <dbReference type="PIRSR" id="PIRSR602401-1"/>
    </source>
</evidence>
<protein>
    <submittedName>
        <fullName evidence="15">Uncharacterized protein</fullName>
    </submittedName>
</protein>
<evidence type="ECO:0000256" key="10">
    <source>
        <dbReference type="ARBA" id="ARBA00023004"/>
    </source>
</evidence>
<dbReference type="PRINTS" id="PR00463">
    <property type="entry name" value="EP450I"/>
</dbReference>
<dbReference type="GO" id="GO:0005506">
    <property type="term" value="F:iron ion binding"/>
    <property type="evidence" value="ECO:0007669"/>
    <property type="project" value="InterPro"/>
</dbReference>
<evidence type="ECO:0000256" key="7">
    <source>
        <dbReference type="ARBA" id="ARBA00022824"/>
    </source>
</evidence>
<comment type="similarity">
    <text evidence="4 14">Belongs to the cytochrome P450 family.</text>
</comment>
<evidence type="ECO:0000256" key="6">
    <source>
        <dbReference type="ARBA" id="ARBA00022723"/>
    </source>
</evidence>
<feature type="binding site" description="axial binding residue" evidence="13">
    <location>
        <position position="440"/>
    </location>
    <ligand>
        <name>heme</name>
        <dbReference type="ChEBI" id="CHEBI:30413"/>
    </ligand>
    <ligandPart>
        <name>Fe</name>
        <dbReference type="ChEBI" id="CHEBI:18248"/>
    </ligandPart>
</feature>
<evidence type="ECO:0000256" key="3">
    <source>
        <dbReference type="ARBA" id="ARBA00004586"/>
    </source>
</evidence>
<name>A0AAV7MWD9_PLEWA</name>
<keyword evidence="10 13" id="KW-0408">Iron</keyword>
<keyword evidence="9 14" id="KW-0560">Oxidoreductase</keyword>
<dbReference type="InterPro" id="IPR036396">
    <property type="entry name" value="Cyt_P450_sf"/>
</dbReference>
<dbReference type="Proteomes" id="UP001066276">
    <property type="component" value="Chromosome 9"/>
</dbReference>
<accession>A0AAV7MWD9</accession>
<dbReference type="GO" id="GO:0005789">
    <property type="term" value="C:endoplasmic reticulum membrane"/>
    <property type="evidence" value="ECO:0007669"/>
    <property type="project" value="UniProtKB-SubCell"/>
</dbReference>
<evidence type="ECO:0000256" key="1">
    <source>
        <dbReference type="ARBA" id="ARBA00001971"/>
    </source>
</evidence>
<keyword evidence="5 13" id="KW-0349">Heme</keyword>
<dbReference type="AlphaFoldDB" id="A0AAV7MWD9"/>
<dbReference type="CDD" id="cd11026">
    <property type="entry name" value="CYP2"/>
    <property type="match status" value="1"/>
</dbReference>
<dbReference type="InterPro" id="IPR008067">
    <property type="entry name" value="Cyt_P450_E_grp-I_CYP2A-like"/>
</dbReference>
<dbReference type="PANTHER" id="PTHR24300:SF153">
    <property type="entry name" value="CYTOCHROME P450 2G1-LIKE-RELATED"/>
    <property type="match status" value="1"/>
</dbReference>
<organism evidence="15 16">
    <name type="scientific">Pleurodeles waltl</name>
    <name type="common">Iberian ribbed newt</name>
    <dbReference type="NCBI Taxonomy" id="8319"/>
    <lineage>
        <taxon>Eukaryota</taxon>
        <taxon>Metazoa</taxon>
        <taxon>Chordata</taxon>
        <taxon>Craniata</taxon>
        <taxon>Vertebrata</taxon>
        <taxon>Euteleostomi</taxon>
        <taxon>Amphibia</taxon>
        <taxon>Batrachia</taxon>
        <taxon>Caudata</taxon>
        <taxon>Salamandroidea</taxon>
        <taxon>Salamandridae</taxon>
        <taxon>Pleurodelinae</taxon>
        <taxon>Pleurodeles</taxon>
    </lineage>
</organism>
<evidence type="ECO:0000256" key="4">
    <source>
        <dbReference type="ARBA" id="ARBA00010617"/>
    </source>
</evidence>
<comment type="cofactor">
    <cofactor evidence="1 13">
        <name>heme</name>
        <dbReference type="ChEBI" id="CHEBI:30413"/>
    </cofactor>
</comment>
<keyword evidence="12" id="KW-0472">Membrane</keyword>
<keyword evidence="7" id="KW-0256">Endoplasmic reticulum</keyword>
<evidence type="ECO:0000256" key="14">
    <source>
        <dbReference type="RuleBase" id="RU000461"/>
    </source>
</evidence>
<comment type="subcellular location">
    <subcellularLocation>
        <location evidence="3">Endoplasmic reticulum membrane</location>
    </subcellularLocation>
    <subcellularLocation>
        <location evidence="2">Microsome membrane</location>
    </subcellularLocation>
</comment>
<evidence type="ECO:0000256" key="9">
    <source>
        <dbReference type="ARBA" id="ARBA00023002"/>
    </source>
</evidence>
<dbReference type="Pfam" id="PF00067">
    <property type="entry name" value="p450"/>
    <property type="match status" value="1"/>
</dbReference>
<evidence type="ECO:0000256" key="5">
    <source>
        <dbReference type="ARBA" id="ARBA00022617"/>
    </source>
</evidence>
<keyword evidence="11 14" id="KW-0503">Monooxygenase</keyword>